<dbReference type="Pfam" id="PF05025">
    <property type="entry name" value="RbsD_FucU"/>
    <property type="match status" value="1"/>
</dbReference>
<dbReference type="InterPro" id="IPR007721">
    <property type="entry name" value="RbsD_FucU"/>
</dbReference>
<dbReference type="GO" id="GO:0042806">
    <property type="term" value="F:fucose binding"/>
    <property type="evidence" value="ECO:0007669"/>
    <property type="project" value="TreeGrafter"/>
</dbReference>
<dbReference type="SUPFAM" id="SSF102546">
    <property type="entry name" value="RbsD-like"/>
    <property type="match status" value="1"/>
</dbReference>
<evidence type="ECO:0000256" key="3">
    <source>
        <dbReference type="ARBA" id="ARBA00036324"/>
    </source>
</evidence>
<dbReference type="PANTHER" id="PTHR31690">
    <property type="entry name" value="FUCOSE MUTAROTASE"/>
    <property type="match status" value="1"/>
</dbReference>
<dbReference type="AlphaFoldDB" id="A0A9D1AM48"/>
<proteinExistence type="predicted"/>
<protein>
    <recommendedName>
        <fullName evidence="6">D-ribose pyranase</fullName>
    </recommendedName>
</protein>
<accession>A0A9D1AM48</accession>
<comment type="catalytic activity">
    <reaction evidence="3">
        <text>alpha-L-fucose = beta-L-fucose</text>
        <dbReference type="Rhea" id="RHEA:25580"/>
        <dbReference type="ChEBI" id="CHEBI:42548"/>
        <dbReference type="ChEBI" id="CHEBI:42589"/>
        <dbReference type="EC" id="5.1.3.29"/>
    </reaction>
</comment>
<dbReference type="InterPro" id="IPR023750">
    <property type="entry name" value="RbsD-like_sf"/>
</dbReference>
<evidence type="ECO:0000256" key="2">
    <source>
        <dbReference type="ARBA" id="ARBA00023235"/>
    </source>
</evidence>
<evidence type="ECO:0000313" key="5">
    <source>
        <dbReference type="Proteomes" id="UP000824242"/>
    </source>
</evidence>
<evidence type="ECO:0000256" key="1">
    <source>
        <dbReference type="ARBA" id="ARBA00000223"/>
    </source>
</evidence>
<dbReference type="EMBL" id="DVGZ01000042">
    <property type="protein sequence ID" value="HIR46899.1"/>
    <property type="molecule type" value="Genomic_DNA"/>
</dbReference>
<reference evidence="4" key="2">
    <citation type="journal article" date="2021" name="PeerJ">
        <title>Extensive microbial diversity within the chicken gut microbiome revealed by metagenomics and culture.</title>
        <authorList>
            <person name="Gilroy R."/>
            <person name="Ravi A."/>
            <person name="Getino M."/>
            <person name="Pursley I."/>
            <person name="Horton D.L."/>
            <person name="Alikhan N.F."/>
            <person name="Baker D."/>
            <person name="Gharbi K."/>
            <person name="Hall N."/>
            <person name="Watson M."/>
            <person name="Adriaenssens E.M."/>
            <person name="Foster-Nyarko E."/>
            <person name="Jarju S."/>
            <person name="Secka A."/>
            <person name="Antonio M."/>
            <person name="Oren A."/>
            <person name="Chaudhuri R.R."/>
            <person name="La Ragione R."/>
            <person name="Hildebrand F."/>
            <person name="Pallen M.J."/>
        </authorList>
    </citation>
    <scope>NUCLEOTIDE SEQUENCE</scope>
    <source>
        <strain evidence="4">ChiSxjej1B13-7958</strain>
    </source>
</reference>
<reference evidence="4" key="1">
    <citation type="submission" date="2020-10" db="EMBL/GenBank/DDBJ databases">
        <authorList>
            <person name="Gilroy R."/>
        </authorList>
    </citation>
    <scope>NUCLEOTIDE SEQUENCE</scope>
    <source>
        <strain evidence="4">ChiSxjej1B13-7958</strain>
    </source>
</reference>
<dbReference type="GO" id="GO:0036373">
    <property type="term" value="F:L-fucose mutarotase activity"/>
    <property type="evidence" value="ECO:0007669"/>
    <property type="project" value="UniProtKB-EC"/>
</dbReference>
<sequence length="67" mass="7649">MLKNIPKILSPQLLKVLCEMGHGENPQNIEMTERFAFYERARNAYAVVATGEERIYANILLKKGVVK</sequence>
<dbReference type="GO" id="GO:0006004">
    <property type="term" value="P:fucose metabolic process"/>
    <property type="evidence" value="ECO:0007669"/>
    <property type="project" value="TreeGrafter"/>
</dbReference>
<dbReference type="GO" id="GO:0062193">
    <property type="term" value="F:D-ribose pyranase activity"/>
    <property type="evidence" value="ECO:0007669"/>
    <property type="project" value="UniProtKB-EC"/>
</dbReference>
<comment type="catalytic activity">
    <reaction evidence="1">
        <text>beta-D-ribopyranose = beta-D-ribofuranose</text>
        <dbReference type="Rhea" id="RHEA:25432"/>
        <dbReference type="ChEBI" id="CHEBI:27476"/>
        <dbReference type="ChEBI" id="CHEBI:47002"/>
        <dbReference type="EC" id="5.4.99.62"/>
    </reaction>
</comment>
<dbReference type="PANTHER" id="PTHR31690:SF4">
    <property type="entry name" value="FUCOSE MUTAROTASE"/>
    <property type="match status" value="1"/>
</dbReference>
<evidence type="ECO:0008006" key="6">
    <source>
        <dbReference type="Google" id="ProtNLM"/>
    </source>
</evidence>
<gene>
    <name evidence="4" type="ORF">IAB89_04445</name>
</gene>
<name>A0A9D1AM48_9FIRM</name>
<dbReference type="InterPro" id="IPR050443">
    <property type="entry name" value="RbsD/FucU_mutarotase"/>
</dbReference>
<dbReference type="Proteomes" id="UP000824242">
    <property type="component" value="Unassembled WGS sequence"/>
</dbReference>
<evidence type="ECO:0000313" key="4">
    <source>
        <dbReference type="EMBL" id="HIR46899.1"/>
    </source>
</evidence>
<keyword evidence="2" id="KW-0413">Isomerase</keyword>
<comment type="caution">
    <text evidence="4">The sequence shown here is derived from an EMBL/GenBank/DDBJ whole genome shotgun (WGS) entry which is preliminary data.</text>
</comment>
<dbReference type="Gene3D" id="3.40.1650.10">
    <property type="entry name" value="RbsD-like domain"/>
    <property type="match status" value="2"/>
</dbReference>
<organism evidence="4 5">
    <name type="scientific">Candidatus Caccousia avicola</name>
    <dbReference type="NCBI Taxonomy" id="2840721"/>
    <lineage>
        <taxon>Bacteria</taxon>
        <taxon>Bacillati</taxon>
        <taxon>Bacillota</taxon>
        <taxon>Clostridia</taxon>
        <taxon>Eubacteriales</taxon>
        <taxon>Oscillospiraceae</taxon>
        <taxon>Oscillospiraceae incertae sedis</taxon>
        <taxon>Candidatus Caccousia</taxon>
    </lineage>
</organism>